<dbReference type="Gene3D" id="3.40.50.300">
    <property type="entry name" value="P-loop containing nucleotide triphosphate hydrolases"/>
    <property type="match status" value="2"/>
</dbReference>
<dbReference type="InterPro" id="IPR013701">
    <property type="entry name" value="Lhr-like_DEAD/DEAH_assoc"/>
</dbReference>
<dbReference type="InterPro" id="IPR055367">
    <property type="entry name" value="WH4_Lhr"/>
</dbReference>
<evidence type="ECO:0000259" key="10">
    <source>
        <dbReference type="PROSITE" id="PS51192"/>
    </source>
</evidence>
<dbReference type="EMBL" id="RQVS01000007">
    <property type="protein sequence ID" value="RRJ86753.1"/>
    <property type="molecule type" value="Genomic_DNA"/>
</dbReference>
<dbReference type="Pfam" id="PF00270">
    <property type="entry name" value="DEAD"/>
    <property type="match status" value="1"/>
</dbReference>
<dbReference type="SMART" id="SM00490">
    <property type="entry name" value="HELICc"/>
    <property type="match status" value="1"/>
</dbReference>
<evidence type="ECO:0000313" key="13">
    <source>
        <dbReference type="Proteomes" id="UP000274391"/>
    </source>
</evidence>
<evidence type="ECO:0000256" key="9">
    <source>
        <dbReference type="SAM" id="MobiDB-lite"/>
    </source>
</evidence>
<dbReference type="GO" id="GO:0004386">
    <property type="term" value="F:helicase activity"/>
    <property type="evidence" value="ECO:0007669"/>
    <property type="project" value="UniProtKB-KW"/>
</dbReference>
<feature type="region of interest" description="Disordered" evidence="9">
    <location>
        <begin position="83"/>
        <end position="115"/>
    </location>
</feature>
<dbReference type="PANTHER" id="PTHR47962:SF5">
    <property type="entry name" value="ATP-DEPENDENT HELICASE LHR-RELATED"/>
    <property type="match status" value="1"/>
</dbReference>
<dbReference type="InterPro" id="IPR027417">
    <property type="entry name" value="P-loop_NTPase"/>
</dbReference>
<keyword evidence="6" id="KW-0238">DNA-binding</keyword>
<feature type="domain" description="Helicase ATP-binding" evidence="10">
    <location>
        <begin position="41"/>
        <end position="268"/>
    </location>
</feature>
<accession>A0A3P3W1K4</accession>
<dbReference type="RefSeq" id="WP_124971909.1">
    <property type="nucleotide sequence ID" value="NZ_RQVS01000007.1"/>
</dbReference>
<dbReference type="CDD" id="cd18796">
    <property type="entry name" value="SF2_C_LHR"/>
    <property type="match status" value="1"/>
</dbReference>
<dbReference type="InterPro" id="IPR055368">
    <property type="entry name" value="WH3_Lhr"/>
</dbReference>
<protein>
    <submittedName>
        <fullName evidence="12">ATP-dependent helicase</fullName>
    </submittedName>
</protein>
<evidence type="ECO:0000256" key="6">
    <source>
        <dbReference type="ARBA" id="ARBA00023125"/>
    </source>
</evidence>
<dbReference type="Pfam" id="PF08494">
    <property type="entry name" value="DEAD_assoc"/>
    <property type="match status" value="1"/>
</dbReference>
<dbReference type="GO" id="GO:0016887">
    <property type="term" value="F:ATP hydrolysis activity"/>
    <property type="evidence" value="ECO:0007669"/>
    <property type="project" value="TreeGrafter"/>
</dbReference>
<gene>
    <name evidence="12" type="ORF">EG850_06960</name>
</gene>
<dbReference type="Pfam" id="PF23234">
    <property type="entry name" value="WHD_4th_Lhr"/>
    <property type="match status" value="1"/>
</dbReference>
<dbReference type="PROSITE" id="PS51194">
    <property type="entry name" value="HELICASE_CTER"/>
    <property type="match status" value="1"/>
</dbReference>
<keyword evidence="2" id="KW-0227">DNA damage</keyword>
<evidence type="ECO:0000256" key="3">
    <source>
        <dbReference type="ARBA" id="ARBA00022801"/>
    </source>
</evidence>
<dbReference type="GO" id="GO:0003677">
    <property type="term" value="F:DNA binding"/>
    <property type="evidence" value="ECO:0007669"/>
    <property type="project" value="UniProtKB-KW"/>
</dbReference>
<keyword evidence="4 12" id="KW-0347">Helicase</keyword>
<evidence type="ECO:0000256" key="4">
    <source>
        <dbReference type="ARBA" id="ARBA00022806"/>
    </source>
</evidence>
<feature type="compositionally biased region" description="Low complexity" evidence="9">
    <location>
        <begin position="89"/>
        <end position="114"/>
    </location>
</feature>
<dbReference type="PANTHER" id="PTHR47962">
    <property type="entry name" value="ATP-DEPENDENT HELICASE LHR-RELATED-RELATED"/>
    <property type="match status" value="1"/>
</dbReference>
<comment type="caution">
    <text evidence="12">The sequence shown here is derived from an EMBL/GenBank/DDBJ whole genome shotgun (WGS) entry which is preliminary data.</text>
</comment>
<organism evidence="12 13">
    <name type="scientific">Gulosibacter macacae</name>
    <dbReference type="NCBI Taxonomy" id="2488791"/>
    <lineage>
        <taxon>Bacteria</taxon>
        <taxon>Bacillati</taxon>
        <taxon>Actinomycetota</taxon>
        <taxon>Actinomycetes</taxon>
        <taxon>Micrococcales</taxon>
        <taxon>Microbacteriaceae</taxon>
        <taxon>Gulosibacter</taxon>
    </lineage>
</organism>
<evidence type="ECO:0000256" key="7">
    <source>
        <dbReference type="ARBA" id="ARBA00023204"/>
    </source>
</evidence>
<evidence type="ECO:0000256" key="1">
    <source>
        <dbReference type="ARBA" id="ARBA00022741"/>
    </source>
</evidence>
<keyword evidence="5" id="KW-0067">ATP-binding</keyword>
<dbReference type="InterPro" id="IPR011545">
    <property type="entry name" value="DEAD/DEAH_box_helicase_dom"/>
</dbReference>
<feature type="compositionally biased region" description="Low complexity" evidence="9">
    <location>
        <begin position="381"/>
        <end position="392"/>
    </location>
</feature>
<feature type="domain" description="Helicase C-terminal" evidence="11">
    <location>
        <begin position="326"/>
        <end position="529"/>
    </location>
</feature>
<dbReference type="Pfam" id="PF19306">
    <property type="entry name" value="WHD_Lhr"/>
    <property type="match status" value="1"/>
</dbReference>
<dbReference type="OrthoDB" id="9815222at2"/>
<dbReference type="Proteomes" id="UP000274391">
    <property type="component" value="Unassembled WGS sequence"/>
</dbReference>
<dbReference type="SMART" id="SM00487">
    <property type="entry name" value="DEXDc"/>
    <property type="match status" value="1"/>
</dbReference>
<dbReference type="Pfam" id="PF23236">
    <property type="entry name" value="WHD_2nd_Lhr"/>
    <property type="match status" value="1"/>
</dbReference>
<dbReference type="InterPro" id="IPR045628">
    <property type="entry name" value="Lhr_WH_dom"/>
</dbReference>
<dbReference type="InterPro" id="IPR055369">
    <property type="entry name" value="WH2_Lhr"/>
</dbReference>
<dbReference type="InterPro" id="IPR052511">
    <property type="entry name" value="ATP-dep_Helicase"/>
</dbReference>
<proteinExistence type="predicted"/>
<dbReference type="NCBIfam" id="NF007284">
    <property type="entry name" value="PRK09751.1"/>
    <property type="match status" value="1"/>
</dbReference>
<keyword evidence="1" id="KW-0547">Nucleotide-binding</keyword>
<keyword evidence="8" id="KW-0413">Isomerase</keyword>
<keyword evidence="13" id="KW-1185">Reference proteome</keyword>
<dbReference type="InterPro" id="IPR001650">
    <property type="entry name" value="Helicase_C-like"/>
</dbReference>
<dbReference type="GO" id="GO:0006281">
    <property type="term" value="P:DNA repair"/>
    <property type="evidence" value="ECO:0007669"/>
    <property type="project" value="UniProtKB-KW"/>
</dbReference>
<dbReference type="SUPFAM" id="SSF52540">
    <property type="entry name" value="P-loop containing nucleoside triphosphate hydrolases"/>
    <property type="match status" value="1"/>
</dbReference>
<sequence>MTDAVSHDSASAAEFPQFGEATREWFLGAFAAPTRVQREAWMSIADGKHTLVVAPTGSGKTLAAFLWAIDRLIQERADAQPTLTGLGEGASSASAHGNAATAHGNAATAHGGSAREPGTRILYISPLKALGVDVERNLHAPLVGIRQTALRLGLDTPKITVGVRSGDTPPAERRRQQASPPDVLITTPESLYLLLTSSARKTLRNVETVIIDEVHAVAGTKRGAHLALSLERLDALLPKPAQRIGLSATVRPLEVVAKFLGGQAPVQIVAPPSEKAFDLKLVVPVEDLNDIGIATPQQDDDIVFGDASQSVSENRAGSVWPHLEAEIVDRVLAHRSTIVFVNSRGLAERLTARLNELYEGRLLDAQASNDEEQRDESGMPASAASASAAESKSGITPRLVNAQLLAGSGGFDGAAPELARAHHGSVSKETRAEVEEALKAGRLRCVVATSSLELGIDMGDVDLVIQVESPQSVASGLQRLGRAGHQVGETSQGVLLPKHRADVLHSSVVAARMLAGSIEAIAPIDNPLDVLAQQTIAAAALDRWQAVEWLALVHRSAPFATLSRALLDSVFDLLAGKYPSDEFAHLRPRILWDREADTFEGRPGAQRLAVTSGGTIPDRGMFGVFMLTGTEDGPEASDDSTASAGQQRVVGMRVGELDEEMVYESRVGDVIALGSTSWRIREIGADRVRVAPAFGEPGRLPFWRGDAIGRPAELGEAIGATTREIATTQALPAELATILDANAANNLLAYISEQRETTGHVPSDRTLVVERTRDELGDWRVILHSPYGRRVHAPWALLVTSRVRERFGLEASAIANDDGIIVRVPDVDADPPGAELFAFERDEVESTVTREVGSSALFAARFRENAARALILPKLHPGKRSPLWQQRLRAAQLLEVARRYPDFPMILETVREVLHDVYDLDAFGELLRRIETREVVLVEVITEAPSPFARSLLFGYVGEFMYEGDQPLAERRAAALALDPNLLADLLGATSLRELLDLEAIAQVEAELQKLAPGFQARDLEGVADLLRLLGPLSVAEIAARLEAEDAEAVDPDAETIATELVAQKRALRIRVAGEERIAAIEDASRLRDALGVPLPIGVPNAFIDPVADPLGDLIGRFARTHAPFTVEQLAARFALGQAVVTDVLRRLELANRVVHGEFTPGRSGEEWVDDRVLRRIRARTLAKLRHEVEPVSQLAYARFLPEWQHLDGSLHGLDGLVTAIDQLQGVPIPASAWESLVLPARVRDYSPALLDELLAAGEVRWHGHGAIGGADGWLSLHLADTAPLTLPAALEDAATLSPLATRLLEVLRRGGAMFVPDLARELTVTAAFAASAHGETEAATPSPEPSLDAIADALWELAWAGFATTDSLVPMRSLLSGPAGGNSSSAHRAARRPARGRLYRGKFGGERLGLQVPPRATGRWSATHPGTADPTTRAQALGELFLDRYGVVTRGTVDAAGTDGGFAHIYRLLAKFEEAGQARRGYFIEQLGAAQFSTAGAVDRLRQADDERFRDDPPRLARTLAATDPANAYGAALPWPEHSSTHRPGRKAGGLVTLVDGALVLYVERGGKTMLVFGDDEQVQRIAARSLAETVRAARIPNLVVEKVNGDYVLGTPIATWMQEAGFSATPRGLRMRTT</sequence>
<dbReference type="GO" id="GO:0005524">
    <property type="term" value="F:ATP binding"/>
    <property type="evidence" value="ECO:0007669"/>
    <property type="project" value="UniProtKB-KW"/>
</dbReference>
<dbReference type="Pfam" id="PF00271">
    <property type="entry name" value="Helicase_C"/>
    <property type="match status" value="1"/>
</dbReference>
<dbReference type="Pfam" id="PF23235">
    <property type="entry name" value="WHD_3rd_Lhr"/>
    <property type="match status" value="1"/>
</dbReference>
<evidence type="ECO:0000256" key="5">
    <source>
        <dbReference type="ARBA" id="ARBA00022840"/>
    </source>
</evidence>
<keyword evidence="3" id="KW-0378">Hydrolase</keyword>
<keyword evidence="7" id="KW-0234">DNA repair</keyword>
<evidence type="ECO:0000313" key="12">
    <source>
        <dbReference type="EMBL" id="RRJ86753.1"/>
    </source>
</evidence>
<name>A0A3P3W1K4_9MICO</name>
<evidence type="ECO:0000259" key="11">
    <source>
        <dbReference type="PROSITE" id="PS51194"/>
    </source>
</evidence>
<evidence type="ECO:0000256" key="8">
    <source>
        <dbReference type="ARBA" id="ARBA00023235"/>
    </source>
</evidence>
<dbReference type="InterPro" id="IPR014001">
    <property type="entry name" value="Helicase_ATP-bd"/>
</dbReference>
<evidence type="ECO:0000256" key="2">
    <source>
        <dbReference type="ARBA" id="ARBA00022763"/>
    </source>
</evidence>
<reference evidence="12 13" key="1">
    <citation type="submission" date="2018-11" db="EMBL/GenBank/DDBJ databases">
        <title>YIM 102482-1 draft genome.</title>
        <authorList>
            <person name="Li G."/>
            <person name="Jiang Y."/>
        </authorList>
    </citation>
    <scope>NUCLEOTIDE SEQUENCE [LARGE SCALE GENOMIC DNA]</scope>
    <source>
        <strain evidence="12 13">YIM 102482-1</strain>
    </source>
</reference>
<dbReference type="PROSITE" id="PS51192">
    <property type="entry name" value="HELICASE_ATP_BIND_1"/>
    <property type="match status" value="1"/>
</dbReference>
<feature type="region of interest" description="Disordered" evidence="9">
    <location>
        <begin position="365"/>
        <end position="392"/>
    </location>
</feature>